<evidence type="ECO:0000313" key="1">
    <source>
        <dbReference type="EMBL" id="KAG2308854.1"/>
    </source>
</evidence>
<gene>
    <name evidence="1" type="ORF">Bca52824_028602</name>
</gene>
<keyword evidence="2" id="KW-1185">Reference proteome</keyword>
<proteinExistence type="predicted"/>
<sequence length="131" mass="14780">MADDVNTSIGIHSRGWTSSYISPDPPAFLGCMPPKGPVAMVQWRRWGQSLSSFIVSCLPIAYYTTFPYFPSILDITLKLLGISKVVLIVTQKTMPESRHIYCVSKSSRNSRLWGRSTAMELQAWKKWFGFG</sequence>
<dbReference type="AlphaFoldDB" id="A0A8X7VD27"/>
<dbReference type="PANTHER" id="PTHR13301">
    <property type="entry name" value="X-BOX TRANSCRIPTION FACTOR-RELATED"/>
    <property type="match status" value="1"/>
</dbReference>
<dbReference type="EMBL" id="JAAMPC010000006">
    <property type="protein sequence ID" value="KAG2308854.1"/>
    <property type="molecule type" value="Genomic_DNA"/>
</dbReference>
<evidence type="ECO:0000313" key="2">
    <source>
        <dbReference type="Proteomes" id="UP000886595"/>
    </source>
</evidence>
<dbReference type="OrthoDB" id="72851at2759"/>
<comment type="caution">
    <text evidence="1">The sequence shown here is derived from an EMBL/GenBank/DDBJ whole genome shotgun (WGS) entry which is preliminary data.</text>
</comment>
<accession>A0A8X7VD27</accession>
<organism evidence="1 2">
    <name type="scientific">Brassica carinata</name>
    <name type="common">Ethiopian mustard</name>
    <name type="synonym">Abyssinian cabbage</name>
    <dbReference type="NCBI Taxonomy" id="52824"/>
    <lineage>
        <taxon>Eukaryota</taxon>
        <taxon>Viridiplantae</taxon>
        <taxon>Streptophyta</taxon>
        <taxon>Embryophyta</taxon>
        <taxon>Tracheophyta</taxon>
        <taxon>Spermatophyta</taxon>
        <taxon>Magnoliopsida</taxon>
        <taxon>eudicotyledons</taxon>
        <taxon>Gunneridae</taxon>
        <taxon>Pentapetalae</taxon>
        <taxon>rosids</taxon>
        <taxon>malvids</taxon>
        <taxon>Brassicales</taxon>
        <taxon>Brassicaceae</taxon>
        <taxon>Brassiceae</taxon>
        <taxon>Brassica</taxon>
    </lineage>
</organism>
<name>A0A8X7VD27_BRACI</name>
<reference evidence="1 2" key="1">
    <citation type="submission" date="2020-02" db="EMBL/GenBank/DDBJ databases">
        <authorList>
            <person name="Ma Q."/>
            <person name="Huang Y."/>
            <person name="Song X."/>
            <person name="Pei D."/>
        </authorList>
    </citation>
    <scope>NUCLEOTIDE SEQUENCE [LARGE SCALE GENOMIC DNA]</scope>
    <source>
        <strain evidence="1">Sxm20200214</strain>
        <tissue evidence="1">Leaf</tissue>
    </source>
</reference>
<dbReference type="Proteomes" id="UP000886595">
    <property type="component" value="Unassembled WGS sequence"/>
</dbReference>
<protein>
    <submittedName>
        <fullName evidence="1">Uncharacterized protein</fullName>
    </submittedName>
</protein>